<reference evidence="1 2" key="1">
    <citation type="journal article" date="2022" name="Hortic Res">
        <title>A haplotype resolved chromosomal level avocado genome allows analysis of novel avocado genes.</title>
        <authorList>
            <person name="Nath O."/>
            <person name="Fletcher S.J."/>
            <person name="Hayward A."/>
            <person name="Shaw L.M."/>
            <person name="Masouleh A.K."/>
            <person name="Furtado A."/>
            <person name="Henry R.J."/>
            <person name="Mitter N."/>
        </authorList>
    </citation>
    <scope>NUCLEOTIDE SEQUENCE [LARGE SCALE GENOMIC DNA]</scope>
    <source>
        <strain evidence="2">cv. Hass</strain>
    </source>
</reference>
<sequence>MVVDDGLQGAGRGQMCDAGKMEGEMVREIWYAWDDEMGCREDNGEGRDGGEGADREPEEERRQGVEEMEGDGDEERRWVLWDDERVFRQGDGCPGSLGSAGRKMGEILRIPSDRDEMEMVEASA</sequence>
<proteinExistence type="predicted"/>
<organism evidence="1 2">
    <name type="scientific">Persea americana</name>
    <name type="common">Avocado</name>
    <dbReference type="NCBI Taxonomy" id="3435"/>
    <lineage>
        <taxon>Eukaryota</taxon>
        <taxon>Viridiplantae</taxon>
        <taxon>Streptophyta</taxon>
        <taxon>Embryophyta</taxon>
        <taxon>Tracheophyta</taxon>
        <taxon>Spermatophyta</taxon>
        <taxon>Magnoliopsida</taxon>
        <taxon>Magnoliidae</taxon>
        <taxon>Laurales</taxon>
        <taxon>Lauraceae</taxon>
        <taxon>Persea</taxon>
    </lineage>
</organism>
<comment type="caution">
    <text evidence="1">The sequence shown here is derived from an EMBL/GenBank/DDBJ whole genome shotgun (WGS) entry which is preliminary data.</text>
</comment>
<evidence type="ECO:0000313" key="2">
    <source>
        <dbReference type="Proteomes" id="UP001234297"/>
    </source>
</evidence>
<name>A0ACC2MG76_PERAE</name>
<dbReference type="EMBL" id="CM056810">
    <property type="protein sequence ID" value="KAJ8644354.1"/>
    <property type="molecule type" value="Genomic_DNA"/>
</dbReference>
<gene>
    <name evidence="1" type="ORF">MRB53_006102</name>
</gene>
<dbReference type="Proteomes" id="UP001234297">
    <property type="component" value="Chromosome 2"/>
</dbReference>
<evidence type="ECO:0000313" key="1">
    <source>
        <dbReference type="EMBL" id="KAJ8644354.1"/>
    </source>
</evidence>
<protein>
    <submittedName>
        <fullName evidence="1">Uncharacterized protein</fullName>
    </submittedName>
</protein>
<keyword evidence="2" id="KW-1185">Reference proteome</keyword>
<accession>A0ACC2MG76</accession>